<evidence type="ECO:0008006" key="3">
    <source>
        <dbReference type="Google" id="ProtNLM"/>
    </source>
</evidence>
<evidence type="ECO:0000313" key="2">
    <source>
        <dbReference type="Proteomes" id="UP000199423"/>
    </source>
</evidence>
<gene>
    <name evidence="1" type="ORF">SAMN04488557_3666</name>
</gene>
<organism evidence="1 2">
    <name type="scientific">Hyphomicrobium facile</name>
    <dbReference type="NCBI Taxonomy" id="51670"/>
    <lineage>
        <taxon>Bacteria</taxon>
        <taxon>Pseudomonadati</taxon>
        <taxon>Pseudomonadota</taxon>
        <taxon>Alphaproteobacteria</taxon>
        <taxon>Hyphomicrobiales</taxon>
        <taxon>Hyphomicrobiaceae</taxon>
        <taxon>Hyphomicrobium</taxon>
    </lineage>
</organism>
<protein>
    <recommendedName>
        <fullName evidence="3">Selenocysteine lyase/Cysteine desulfurase</fullName>
    </recommendedName>
</protein>
<reference evidence="2" key="1">
    <citation type="submission" date="2016-10" db="EMBL/GenBank/DDBJ databases">
        <authorList>
            <person name="Varghese N."/>
            <person name="Submissions S."/>
        </authorList>
    </citation>
    <scope>NUCLEOTIDE SEQUENCE [LARGE SCALE GENOMIC DNA]</scope>
    <source>
        <strain evidence="2">DSM 1565</strain>
    </source>
</reference>
<evidence type="ECO:0000313" key="1">
    <source>
        <dbReference type="EMBL" id="SFV38437.1"/>
    </source>
</evidence>
<sequence length="514" mass="54306">MVAKLRTIPIGLTNTDLDSVSHAKAEQPLSSVSLLLGSGGDRRIWSDAATGRNRYGTLTRPAGEEISFSSTTASNVSAEGYAAADRALKCLVGTDTVSPIPYDEWFDDVRCGVRRSLAVADAEVILAASGTDAEILALGLVAGLSVRPITNIFIAPDETGNGIPLAAAGRHFSDLTALGRAVDNGELLEGFSDSRIEVKTVPIRDEAGQQRTREAVDYAVAGLVEQELRRGRDVLVHVLDTSKTGLEGVSRETARQLAAAAPGRVRILIDACQLRCALSQLRQDLGDGFLVAVTGSKFAAGPPFAGALLIPAATVDELAQCRNIPAGLAEYTAAQDWPASLRQRTDFGFKSEMNIGLSLRWVAALANLAPYTAVDEMLRAQIKQHFVDAVLVRATELKGVQLHPDDEGAYLASRGIVPLTVLSDSGGFASFDEAQADQVALRRTAGGPICHIGQAVRIGPRVALRIGASATDIAGVAARMVAGRTLQDAFKPIEADLDAVFAKWSGIRRHRAGA</sequence>
<dbReference type="Proteomes" id="UP000199423">
    <property type="component" value="Unassembled WGS sequence"/>
</dbReference>
<proteinExistence type="predicted"/>
<dbReference type="AlphaFoldDB" id="A0A1I7NUV3"/>
<accession>A0A1I7NUV3</accession>
<dbReference type="RefSeq" id="WP_092869212.1">
    <property type="nucleotide sequence ID" value="NZ_FPCH01000004.1"/>
</dbReference>
<dbReference type="STRING" id="51670.SAMN04488557_3666"/>
<name>A0A1I7NUV3_9HYPH</name>
<keyword evidence="2" id="KW-1185">Reference proteome</keyword>
<dbReference type="EMBL" id="FPCH01000004">
    <property type="protein sequence ID" value="SFV38437.1"/>
    <property type="molecule type" value="Genomic_DNA"/>
</dbReference>
<dbReference type="OrthoDB" id="8556864at2"/>